<evidence type="ECO:0000256" key="1">
    <source>
        <dbReference type="ARBA" id="ARBA00004514"/>
    </source>
</evidence>
<feature type="domain" description="EIF2B subunit epsilon/gamma LbH" evidence="9">
    <location>
        <begin position="154"/>
        <end position="251"/>
    </location>
</feature>
<evidence type="ECO:0000259" key="7">
    <source>
        <dbReference type="Pfam" id="PF02878"/>
    </source>
</evidence>
<dbReference type="Gene3D" id="3.90.550.10">
    <property type="entry name" value="Spore Coat Polysaccharide Biosynthesis Protein SpsA, Chain A"/>
    <property type="match status" value="1"/>
</dbReference>
<dbReference type="PANTHER" id="PTHR22572">
    <property type="entry name" value="SUGAR-1-PHOSPHATE GUANYL TRANSFERASE"/>
    <property type="match status" value="1"/>
</dbReference>
<dbReference type="InterPro" id="IPR011004">
    <property type="entry name" value="Trimer_LpxA-like_sf"/>
</dbReference>
<dbReference type="Pfam" id="PF00483">
    <property type="entry name" value="NTP_transferase"/>
    <property type="match status" value="1"/>
</dbReference>
<reference evidence="10" key="1">
    <citation type="journal article" date="2020" name="mSystems">
        <title>Genome- and Community-Level Interaction Insights into Carbon Utilization and Element Cycling Functions of Hydrothermarchaeota in Hydrothermal Sediment.</title>
        <authorList>
            <person name="Zhou Z."/>
            <person name="Liu Y."/>
            <person name="Xu W."/>
            <person name="Pan J."/>
            <person name="Luo Z.H."/>
            <person name="Li M."/>
        </authorList>
    </citation>
    <scope>NUCLEOTIDE SEQUENCE [LARGE SCALE GENOMIC DNA]</scope>
    <source>
        <strain evidence="10">HyVt-94</strain>
    </source>
</reference>
<accession>A0A7C5M669</accession>
<dbReference type="EMBL" id="DRTV01000101">
    <property type="protein sequence ID" value="HHF58055.1"/>
    <property type="molecule type" value="Genomic_DNA"/>
</dbReference>
<feature type="non-terminal residue" evidence="10">
    <location>
        <position position="1"/>
    </location>
</feature>
<comment type="similarity">
    <text evidence="2">Belongs to the phosphohexose mutase family.</text>
</comment>
<comment type="subcellular location">
    <subcellularLocation>
        <location evidence="1">Cytoplasm</location>
        <location evidence="1">Cytosol</location>
    </subcellularLocation>
</comment>
<dbReference type="GO" id="GO:0016868">
    <property type="term" value="F:intramolecular phosphotransferase activity"/>
    <property type="evidence" value="ECO:0007669"/>
    <property type="project" value="InterPro"/>
</dbReference>
<dbReference type="SUPFAM" id="SSF51161">
    <property type="entry name" value="Trimeric LpxA-like enzymes"/>
    <property type="match status" value="1"/>
</dbReference>
<dbReference type="Pfam" id="PF02878">
    <property type="entry name" value="PGM_PMM_I"/>
    <property type="match status" value="1"/>
</dbReference>
<keyword evidence="4" id="KW-0396">Initiation factor</keyword>
<evidence type="ECO:0000259" key="6">
    <source>
        <dbReference type="Pfam" id="PF00483"/>
    </source>
</evidence>
<dbReference type="InterPro" id="IPR016055">
    <property type="entry name" value="A-D-PHexomutase_a/b/a-I/II/III"/>
</dbReference>
<comment type="caution">
    <text evidence="10">The sequence shown here is derived from an EMBL/GenBank/DDBJ whole genome shotgun (WGS) entry which is preliminary data.</text>
</comment>
<dbReference type="Proteomes" id="UP000886014">
    <property type="component" value="Unassembled WGS sequence"/>
</dbReference>
<evidence type="ECO:0000259" key="8">
    <source>
        <dbReference type="Pfam" id="PF02879"/>
    </source>
</evidence>
<feature type="non-terminal residue" evidence="10">
    <location>
        <position position="553"/>
    </location>
</feature>
<evidence type="ECO:0000256" key="5">
    <source>
        <dbReference type="ARBA" id="ARBA00022917"/>
    </source>
</evidence>
<dbReference type="CDD" id="cd04181">
    <property type="entry name" value="NTP_transferase"/>
    <property type="match status" value="1"/>
</dbReference>
<proteinExistence type="inferred from homology"/>
<dbReference type="Gene3D" id="2.160.10.10">
    <property type="entry name" value="Hexapeptide repeat proteins"/>
    <property type="match status" value="1"/>
</dbReference>
<evidence type="ECO:0000256" key="3">
    <source>
        <dbReference type="ARBA" id="ARBA00022490"/>
    </source>
</evidence>
<dbReference type="InterPro" id="IPR056764">
    <property type="entry name" value="LbH_EIF2B3/5"/>
</dbReference>
<dbReference type="Pfam" id="PF02879">
    <property type="entry name" value="PGM_PMM_II"/>
    <property type="match status" value="1"/>
</dbReference>
<dbReference type="InterPro" id="IPR005844">
    <property type="entry name" value="A-D-PHexomutase_a/b/a-I"/>
</dbReference>
<name>A0A7C5M669_UNCW3</name>
<keyword evidence="3" id="KW-0963">Cytoplasm</keyword>
<evidence type="ECO:0000256" key="4">
    <source>
        <dbReference type="ARBA" id="ARBA00022540"/>
    </source>
</evidence>
<dbReference type="Pfam" id="PF25084">
    <property type="entry name" value="LbH_EIF2B"/>
    <property type="match status" value="1"/>
</dbReference>
<keyword evidence="5" id="KW-0648">Protein biosynthesis</keyword>
<evidence type="ECO:0000259" key="9">
    <source>
        <dbReference type="Pfam" id="PF25084"/>
    </source>
</evidence>
<dbReference type="InterPro" id="IPR050486">
    <property type="entry name" value="Mannose-1P_guanyltransferase"/>
</dbReference>
<dbReference type="GO" id="GO:0005975">
    <property type="term" value="P:carbohydrate metabolic process"/>
    <property type="evidence" value="ECO:0007669"/>
    <property type="project" value="InterPro"/>
</dbReference>
<dbReference type="InterPro" id="IPR029044">
    <property type="entry name" value="Nucleotide-diphossugar_trans"/>
</dbReference>
<protein>
    <submittedName>
        <fullName evidence="10">Phosphoglucomutase</fullName>
    </submittedName>
</protein>
<dbReference type="SUPFAM" id="SSF53448">
    <property type="entry name" value="Nucleotide-diphospho-sugar transferases"/>
    <property type="match status" value="1"/>
</dbReference>
<evidence type="ECO:0000256" key="2">
    <source>
        <dbReference type="ARBA" id="ARBA00010231"/>
    </source>
</evidence>
<dbReference type="SUPFAM" id="SSF53738">
    <property type="entry name" value="Phosphoglucomutase, first 3 domains"/>
    <property type="match status" value="2"/>
</dbReference>
<feature type="domain" description="Alpha-D-phosphohexomutase alpha/beta/alpha" evidence="8">
    <location>
        <begin position="433"/>
        <end position="533"/>
    </location>
</feature>
<evidence type="ECO:0000313" key="10">
    <source>
        <dbReference type="EMBL" id="HHF58055.1"/>
    </source>
</evidence>
<feature type="domain" description="Alpha-D-phosphohexomutase alpha/beta/alpha" evidence="7">
    <location>
        <begin position="284"/>
        <end position="414"/>
    </location>
</feature>
<dbReference type="InterPro" id="IPR005845">
    <property type="entry name" value="A-D-PHexomutase_a/b/a-II"/>
</dbReference>
<feature type="domain" description="Nucleotidyl transferase" evidence="6">
    <location>
        <begin position="1"/>
        <end position="132"/>
    </location>
</feature>
<dbReference type="InterPro" id="IPR005835">
    <property type="entry name" value="NTP_transferase_dom"/>
</dbReference>
<organism evidence="10">
    <name type="scientific">candidate division WOR-3 bacterium</name>
    <dbReference type="NCBI Taxonomy" id="2052148"/>
    <lineage>
        <taxon>Bacteria</taxon>
        <taxon>Bacteria division WOR-3</taxon>
    </lineage>
</organism>
<dbReference type="CDD" id="cd03356">
    <property type="entry name" value="LbH_G1P_AT_C_like"/>
    <property type="match status" value="1"/>
</dbReference>
<gene>
    <name evidence="10" type="ORF">ENL41_01360</name>
</gene>
<dbReference type="Gene3D" id="3.40.120.10">
    <property type="entry name" value="Alpha-D-Glucose-1,6-Bisphosphate, subunit A, domain 3"/>
    <property type="match status" value="3"/>
</dbReference>
<sequence length="553" mass="62380">IISGDLLTDFDLEDMVKYHKKKGSFVTIGLTRVDNPLQFGIVITDASGKIVKFLEKPTWGEVFSDTINTGIYVLEREALDYIPDEEEFDFSKDLFPKLLSQNKPLYGYIGEGYWKDIGDPDAYREAHYDILDGRVEIFIPGKKLDLIGRDVRVGKDVLIEEDVNFGKTVIIGNNTRIQKGAKIERSVIGNNCIIESGVILKDSIIWDNTYLKKGAQVRSAVIMQSVRISENVKIDKGAVVGDECSVGRNSVIRENVKIWPRKVVEESAIVSSNLVWGERWKKSLFQGAKVIGLSNIELTPELCAKLGAAYGSLLPKNSFILLGRDAHRTSRMLRRAFVGGLASTGVNVKDAQMIPLPVLRFKLQTFGEMGGVYFRQAPLDPPSTEIHFYDSRGLDISSSMAKPIERIFFREDFRRAHHNDVGDITIETRLFDFYTETYLKNIHIDKISDSNFKIVVDYSHGITSNFLPAILDRISRDIVSLNAHIDLEKLSKSENEIKKELEDMSTIIKVLNYHVGFYFYPGGERIAFVDSHGEIWSGIDALLLVVHLVMEDV</sequence>
<dbReference type="AlphaFoldDB" id="A0A7C5M669"/>